<dbReference type="Proteomes" id="UP001295469">
    <property type="component" value="Chromosome C02"/>
</dbReference>
<name>A0A078IMH8_BRANA</name>
<evidence type="ECO:0000313" key="2">
    <source>
        <dbReference type="EMBL" id="CDY51137.1"/>
    </source>
</evidence>
<sequence length="52" mass="6101">MYYHFNHARETGFGLISPDDFVMVIQNKSHSNEEVLILFSLLLPFFHLFPST</sequence>
<protein>
    <submittedName>
        <fullName evidence="1">(rape) hypothetical protein</fullName>
    </submittedName>
    <submittedName>
        <fullName evidence="2">BnaCnng20240D protein</fullName>
    </submittedName>
</protein>
<evidence type="ECO:0000313" key="3">
    <source>
        <dbReference type="Proteomes" id="UP000028999"/>
    </source>
</evidence>
<dbReference type="AlphaFoldDB" id="A0A078IMH8"/>
<evidence type="ECO:0000313" key="1">
    <source>
        <dbReference type="EMBL" id="CAF1878532.1"/>
    </source>
</evidence>
<reference evidence="1" key="3">
    <citation type="submission" date="2021-01" db="EMBL/GenBank/DDBJ databases">
        <authorList>
            <consortium name="Genoscope - CEA"/>
            <person name="William W."/>
        </authorList>
    </citation>
    <scope>NUCLEOTIDE SEQUENCE</scope>
</reference>
<organism evidence="2 3">
    <name type="scientific">Brassica napus</name>
    <name type="common">Rape</name>
    <dbReference type="NCBI Taxonomy" id="3708"/>
    <lineage>
        <taxon>Eukaryota</taxon>
        <taxon>Viridiplantae</taxon>
        <taxon>Streptophyta</taxon>
        <taxon>Embryophyta</taxon>
        <taxon>Tracheophyta</taxon>
        <taxon>Spermatophyta</taxon>
        <taxon>Magnoliopsida</taxon>
        <taxon>eudicotyledons</taxon>
        <taxon>Gunneridae</taxon>
        <taxon>Pentapetalae</taxon>
        <taxon>rosids</taxon>
        <taxon>malvids</taxon>
        <taxon>Brassicales</taxon>
        <taxon>Brassicaceae</taxon>
        <taxon>Brassiceae</taxon>
        <taxon>Brassica</taxon>
    </lineage>
</organism>
<gene>
    <name evidence="2" type="primary">BnaCnng20240D</name>
    <name evidence="1" type="ORF">DARMORV10_C02P01310.1</name>
    <name evidence="2" type="ORF">GSBRNA2T00098317001</name>
</gene>
<accession>A0A078IMH8</accession>
<dbReference type="EMBL" id="HG994366">
    <property type="protein sequence ID" value="CAF1878532.1"/>
    <property type="molecule type" value="Genomic_DNA"/>
</dbReference>
<dbReference type="PaxDb" id="3708-A0A078IMH8"/>
<proteinExistence type="predicted"/>
<reference evidence="2 3" key="1">
    <citation type="journal article" date="2014" name="Science">
        <title>Plant genetics. Early allopolyploid evolution in the post-Neolithic Brassica napus oilseed genome.</title>
        <authorList>
            <person name="Chalhoub B."/>
            <person name="Denoeud F."/>
            <person name="Liu S."/>
            <person name="Parkin I.A."/>
            <person name="Tang H."/>
            <person name="Wang X."/>
            <person name="Chiquet J."/>
            <person name="Belcram H."/>
            <person name="Tong C."/>
            <person name="Samans B."/>
            <person name="Correa M."/>
            <person name="Da Silva C."/>
            <person name="Just J."/>
            <person name="Falentin C."/>
            <person name="Koh C.S."/>
            <person name="Le Clainche I."/>
            <person name="Bernard M."/>
            <person name="Bento P."/>
            <person name="Noel B."/>
            <person name="Labadie K."/>
            <person name="Alberti A."/>
            <person name="Charles M."/>
            <person name="Arnaud D."/>
            <person name="Guo H."/>
            <person name="Daviaud C."/>
            <person name="Alamery S."/>
            <person name="Jabbari K."/>
            <person name="Zhao M."/>
            <person name="Edger P.P."/>
            <person name="Chelaifa H."/>
            <person name="Tack D."/>
            <person name="Lassalle G."/>
            <person name="Mestiri I."/>
            <person name="Schnel N."/>
            <person name="Le Paslier M.C."/>
            <person name="Fan G."/>
            <person name="Renault V."/>
            <person name="Bayer P.E."/>
            <person name="Golicz A.A."/>
            <person name="Manoli S."/>
            <person name="Lee T.H."/>
            <person name="Thi V.H."/>
            <person name="Chalabi S."/>
            <person name="Hu Q."/>
            <person name="Fan C."/>
            <person name="Tollenaere R."/>
            <person name="Lu Y."/>
            <person name="Battail C."/>
            <person name="Shen J."/>
            <person name="Sidebottom C.H."/>
            <person name="Wang X."/>
            <person name="Canaguier A."/>
            <person name="Chauveau A."/>
            <person name="Berard A."/>
            <person name="Deniot G."/>
            <person name="Guan M."/>
            <person name="Liu Z."/>
            <person name="Sun F."/>
            <person name="Lim Y.P."/>
            <person name="Lyons E."/>
            <person name="Town C.D."/>
            <person name="Bancroft I."/>
            <person name="Wang X."/>
            <person name="Meng J."/>
            <person name="Ma J."/>
            <person name="Pires J.C."/>
            <person name="King G.J."/>
            <person name="Brunel D."/>
            <person name="Delourme R."/>
            <person name="Renard M."/>
            <person name="Aury J.M."/>
            <person name="Adams K.L."/>
            <person name="Batley J."/>
            <person name="Snowdon R.J."/>
            <person name="Tost J."/>
            <person name="Edwards D."/>
            <person name="Zhou Y."/>
            <person name="Hua W."/>
            <person name="Sharpe A.G."/>
            <person name="Paterson A.H."/>
            <person name="Guan C."/>
            <person name="Wincker P."/>
        </authorList>
    </citation>
    <scope>NUCLEOTIDE SEQUENCE [LARGE SCALE GENOMIC DNA]</scope>
    <source>
        <strain evidence="3">cv. Darmor-bzh</strain>
    </source>
</reference>
<dbReference type="EMBL" id="LK032969">
    <property type="protein sequence ID" value="CDY51137.1"/>
    <property type="molecule type" value="Genomic_DNA"/>
</dbReference>
<dbReference type="Gramene" id="CDY51137">
    <property type="protein sequence ID" value="CDY51137"/>
    <property type="gene ID" value="GSBRNA2T00098317001"/>
</dbReference>
<keyword evidence="3" id="KW-1185">Reference proteome</keyword>
<dbReference type="Proteomes" id="UP000028999">
    <property type="component" value="Unassembled WGS sequence"/>
</dbReference>
<reference evidence="2" key="2">
    <citation type="submission" date="2014-06" db="EMBL/GenBank/DDBJ databases">
        <authorList>
            <person name="Genoscope - CEA"/>
        </authorList>
    </citation>
    <scope>NUCLEOTIDE SEQUENCE</scope>
</reference>